<reference evidence="1 2" key="1">
    <citation type="submission" date="2022-12" db="EMBL/GenBank/DDBJ databases">
        <title>Chromosome-level genome of Tegillarca granosa.</title>
        <authorList>
            <person name="Kim J."/>
        </authorList>
    </citation>
    <scope>NUCLEOTIDE SEQUENCE [LARGE SCALE GENOMIC DNA]</scope>
    <source>
        <strain evidence="1">Teg-2019</strain>
        <tissue evidence="1">Adductor muscle</tissue>
    </source>
</reference>
<organism evidence="1 2">
    <name type="scientific">Tegillarca granosa</name>
    <name type="common">Malaysian cockle</name>
    <name type="synonym">Anadara granosa</name>
    <dbReference type="NCBI Taxonomy" id="220873"/>
    <lineage>
        <taxon>Eukaryota</taxon>
        <taxon>Metazoa</taxon>
        <taxon>Spiralia</taxon>
        <taxon>Lophotrochozoa</taxon>
        <taxon>Mollusca</taxon>
        <taxon>Bivalvia</taxon>
        <taxon>Autobranchia</taxon>
        <taxon>Pteriomorphia</taxon>
        <taxon>Arcoida</taxon>
        <taxon>Arcoidea</taxon>
        <taxon>Arcidae</taxon>
        <taxon>Tegillarca</taxon>
    </lineage>
</organism>
<accession>A0ABQ9F0D7</accession>
<evidence type="ECO:0008006" key="3">
    <source>
        <dbReference type="Google" id="ProtNLM"/>
    </source>
</evidence>
<proteinExistence type="predicted"/>
<evidence type="ECO:0000313" key="1">
    <source>
        <dbReference type="EMBL" id="KAJ8310852.1"/>
    </source>
</evidence>
<protein>
    <recommendedName>
        <fullName evidence="3">SGNH hydrolase-type esterase domain-containing protein</fullName>
    </recommendedName>
</protein>
<dbReference type="InterPro" id="IPR036514">
    <property type="entry name" value="SGNH_hydro_sf"/>
</dbReference>
<dbReference type="Gene3D" id="3.40.50.1110">
    <property type="entry name" value="SGNH hydrolase"/>
    <property type="match status" value="1"/>
</dbReference>
<sequence length="280" mass="32006">MFRHLQHKHMHIYHALSCNTMVIYAAKTGEIPSEISSRDDRTGGNDISTDSNAQQIAEDIKQLAKDEDILVWQLRRFPSKNHFLDGVHLNPAGNKKFVASVAAGLGHYTIHVQYSINNKRKLLLHIISIENEDKVLIAGHSQAKYFSHHLKRTDVDVVSFSGFRIEQMWEKIHTMVPFYTMIVLHIGSNNLWNDSVSKVLRQYPNLVQNIWTVNATCRVVISGLLPRDQNRFPGKAKSVKFLSMVNRKALAVNKKLHLISQSYQRLSYVGHPDFMVNGQL</sequence>
<keyword evidence="2" id="KW-1185">Reference proteome</keyword>
<dbReference type="Proteomes" id="UP001217089">
    <property type="component" value="Unassembled WGS sequence"/>
</dbReference>
<name>A0ABQ9F0D7_TEGGR</name>
<evidence type="ECO:0000313" key="2">
    <source>
        <dbReference type="Proteomes" id="UP001217089"/>
    </source>
</evidence>
<gene>
    <name evidence="1" type="ORF">KUTeg_012717</name>
</gene>
<dbReference type="SUPFAM" id="SSF52266">
    <property type="entry name" value="SGNH hydrolase"/>
    <property type="match status" value="1"/>
</dbReference>
<comment type="caution">
    <text evidence="1">The sequence shown here is derived from an EMBL/GenBank/DDBJ whole genome shotgun (WGS) entry which is preliminary data.</text>
</comment>
<dbReference type="EMBL" id="JARBDR010000640">
    <property type="protein sequence ID" value="KAJ8310852.1"/>
    <property type="molecule type" value="Genomic_DNA"/>
</dbReference>